<evidence type="ECO:0000313" key="2">
    <source>
        <dbReference type="EMBL" id="SMF67018.1"/>
    </source>
</evidence>
<keyword evidence="2" id="KW-0808">Transferase</keyword>
<dbReference type="InterPro" id="IPR019896">
    <property type="entry name" value="Polysacch_pyruvyl_Trfase_CsaB"/>
</dbReference>
<dbReference type="RefSeq" id="WP_208920041.1">
    <property type="nucleotide sequence ID" value="NZ_LT840184.1"/>
</dbReference>
<protein>
    <submittedName>
        <fullName evidence="2">Polysaccharide pyruvyl transferase CsaB</fullName>
    </submittedName>
</protein>
<dbReference type="NCBIfam" id="TIGR03609">
    <property type="entry name" value="S_layer_CsaB"/>
    <property type="match status" value="1"/>
</dbReference>
<dbReference type="EMBL" id="LT840184">
    <property type="protein sequence ID" value="SMF67018.1"/>
    <property type="molecule type" value="Genomic_DNA"/>
</dbReference>
<sequence length="407" mass="45491">MVSTSKTIVISGYYGFKNSGDEAVLKSILTALEEQGKAAGIMIEPVVLSIDPEWTSKMYGVRSVHRMQLGEVRRAIKESDGLISGGGSLLQDATSPKTIPYYLAIIKMAQWLRKPTFVYAQGVGPVNRKIFNPMIRSVFRKCSYISVRDVQSGELLQSMGIRAEDIHVVPDPVMGLPLPEGITSVDQSLVDQADGDASVEGSLLEDNDVEMEAADEAIKQHNGELPVIGISVRFWDPERRELNAIADGLKELMRKRPVHLRFLPFHKPDDEEASRYITDRMGDITSYGGVISFYREEQQPQDMLREVSRCQLILGMRLHSLIYAANQRVPLIGISYDPKIDHFLNRLHSAAIGSSESLVPADLTRHMTTLLDGSKAWKEEHEAQIAQLKLEAQLPARHIVEYLGNRR</sequence>
<dbReference type="STRING" id="1313296.SAMN05661091_0325"/>
<organism evidence="2 3">
    <name type="scientific">Paenibacillus uliginis N3/975</name>
    <dbReference type="NCBI Taxonomy" id="1313296"/>
    <lineage>
        <taxon>Bacteria</taxon>
        <taxon>Bacillati</taxon>
        <taxon>Bacillota</taxon>
        <taxon>Bacilli</taxon>
        <taxon>Bacillales</taxon>
        <taxon>Paenibacillaceae</taxon>
        <taxon>Paenibacillus</taxon>
    </lineage>
</organism>
<feature type="domain" description="Polysaccharide pyruvyl transferase" evidence="1">
    <location>
        <begin position="18"/>
        <end position="338"/>
    </location>
</feature>
<dbReference type="Pfam" id="PF04230">
    <property type="entry name" value="PS_pyruv_trans"/>
    <property type="match status" value="1"/>
</dbReference>
<accession>A0A1X7GB27</accession>
<gene>
    <name evidence="2" type="ORF">SAMN05661091_0325</name>
</gene>
<name>A0A1X7GB27_9BACL</name>
<evidence type="ECO:0000313" key="3">
    <source>
        <dbReference type="Proteomes" id="UP000192940"/>
    </source>
</evidence>
<dbReference type="InterPro" id="IPR007345">
    <property type="entry name" value="Polysacch_pyruvyl_Trfase"/>
</dbReference>
<keyword evidence="3" id="KW-1185">Reference proteome</keyword>
<dbReference type="GO" id="GO:0016740">
    <property type="term" value="F:transferase activity"/>
    <property type="evidence" value="ECO:0007669"/>
    <property type="project" value="UniProtKB-KW"/>
</dbReference>
<dbReference type="AlphaFoldDB" id="A0A1X7GB27"/>
<dbReference type="PANTHER" id="PTHR36836">
    <property type="entry name" value="COLANIC ACID BIOSYNTHESIS PROTEIN WCAK"/>
    <property type="match status" value="1"/>
</dbReference>
<dbReference type="PANTHER" id="PTHR36836:SF1">
    <property type="entry name" value="COLANIC ACID BIOSYNTHESIS PROTEIN WCAK"/>
    <property type="match status" value="1"/>
</dbReference>
<evidence type="ECO:0000259" key="1">
    <source>
        <dbReference type="Pfam" id="PF04230"/>
    </source>
</evidence>
<reference evidence="3" key="1">
    <citation type="submission" date="2017-04" db="EMBL/GenBank/DDBJ databases">
        <authorList>
            <person name="Varghese N."/>
            <person name="Submissions S."/>
        </authorList>
    </citation>
    <scope>NUCLEOTIDE SEQUENCE [LARGE SCALE GENOMIC DNA]</scope>
    <source>
        <strain evidence="3">N3/975</strain>
    </source>
</reference>
<dbReference type="Proteomes" id="UP000192940">
    <property type="component" value="Chromosome I"/>
</dbReference>
<proteinExistence type="predicted"/>